<dbReference type="InterPro" id="IPR009057">
    <property type="entry name" value="Homeodomain-like_sf"/>
</dbReference>
<dbReference type="EMBL" id="BJXK01000010">
    <property type="protein sequence ID" value="GEM80328.1"/>
    <property type="molecule type" value="Genomic_DNA"/>
</dbReference>
<dbReference type="GO" id="GO:0005829">
    <property type="term" value="C:cytosol"/>
    <property type="evidence" value="ECO:0007669"/>
    <property type="project" value="TreeGrafter"/>
</dbReference>
<dbReference type="PANTHER" id="PTHR47894">
    <property type="entry name" value="HTH-TYPE TRANSCRIPTIONAL REGULATOR GADX"/>
    <property type="match status" value="1"/>
</dbReference>
<dbReference type="PROSITE" id="PS01124">
    <property type="entry name" value="HTH_ARAC_FAMILY_2"/>
    <property type="match status" value="1"/>
</dbReference>
<dbReference type="InterPro" id="IPR018060">
    <property type="entry name" value="HTH_AraC"/>
</dbReference>
<dbReference type="AlphaFoldDB" id="A0A511QSJ9"/>
<feature type="domain" description="HTH araC/xylS-type" evidence="4">
    <location>
        <begin position="205"/>
        <end position="307"/>
    </location>
</feature>
<keyword evidence="3" id="KW-0804">Transcription</keyword>
<dbReference type="Proteomes" id="UP000321113">
    <property type="component" value="Unassembled WGS sequence"/>
</dbReference>
<sequence>MNPAVLAAKLNLPISSLHNDKFELSHQDFTQLLNVAAKESADPLFSLELSRRIDYQSLDVAMLLISTQETMLNIYPVLKGLYSYQNRGSRHQLELRGNIARHSVEFLFDKEMDINQHALLSIGGVFKTFKMAFGERLKIQRVCFVDQYKGELERLEAFFGCKVLLGSDFNGFEFSQSQLALKPDLHMEVTYQMRRHLSRGLQHYKSLIEIVTNSILLLMPLGDISKSRTATMLGVHPRTLQNLLNSKGLSYRSISCTVRDKQSKRFLKETDYSIEQIAQMVCYGSSAAFVRQFKEQNGTTPLQYRKQCKRLSR</sequence>
<reference evidence="5 6" key="1">
    <citation type="submission" date="2019-07" db="EMBL/GenBank/DDBJ databases">
        <title>Whole genome shotgun sequence of Vibrio superstes NBRC 103154.</title>
        <authorList>
            <person name="Hosoyama A."/>
            <person name="Uohara A."/>
            <person name="Ohji S."/>
            <person name="Ichikawa N."/>
        </authorList>
    </citation>
    <scope>NUCLEOTIDE SEQUENCE [LARGE SCALE GENOMIC DNA]</scope>
    <source>
        <strain evidence="5 6">NBRC 103154</strain>
    </source>
</reference>
<dbReference type="Pfam" id="PF12833">
    <property type="entry name" value="HTH_18"/>
    <property type="match status" value="1"/>
</dbReference>
<dbReference type="SUPFAM" id="SSF46689">
    <property type="entry name" value="Homeodomain-like"/>
    <property type="match status" value="1"/>
</dbReference>
<proteinExistence type="predicted"/>
<evidence type="ECO:0000256" key="3">
    <source>
        <dbReference type="ARBA" id="ARBA00023163"/>
    </source>
</evidence>
<evidence type="ECO:0000256" key="2">
    <source>
        <dbReference type="ARBA" id="ARBA00023125"/>
    </source>
</evidence>
<name>A0A511QSJ9_9VIBR</name>
<dbReference type="SMART" id="SM00342">
    <property type="entry name" value="HTH_ARAC"/>
    <property type="match status" value="1"/>
</dbReference>
<comment type="caution">
    <text evidence="5">The sequence shown here is derived from an EMBL/GenBank/DDBJ whole genome shotgun (WGS) entry which is preliminary data.</text>
</comment>
<dbReference type="Pfam" id="PF12625">
    <property type="entry name" value="Arabinose_bd"/>
    <property type="match status" value="1"/>
</dbReference>
<gene>
    <name evidence="5" type="ORF">VSU01S_25730</name>
</gene>
<keyword evidence="6" id="KW-1185">Reference proteome</keyword>
<dbReference type="GO" id="GO:0003700">
    <property type="term" value="F:DNA-binding transcription factor activity"/>
    <property type="evidence" value="ECO:0007669"/>
    <property type="project" value="InterPro"/>
</dbReference>
<evidence type="ECO:0000259" key="4">
    <source>
        <dbReference type="PROSITE" id="PS01124"/>
    </source>
</evidence>
<dbReference type="GO" id="GO:0000976">
    <property type="term" value="F:transcription cis-regulatory region binding"/>
    <property type="evidence" value="ECO:0007669"/>
    <property type="project" value="TreeGrafter"/>
</dbReference>
<organism evidence="5 6">
    <name type="scientific">Vibrio superstes NBRC 103154</name>
    <dbReference type="NCBI Taxonomy" id="1219062"/>
    <lineage>
        <taxon>Bacteria</taxon>
        <taxon>Pseudomonadati</taxon>
        <taxon>Pseudomonadota</taxon>
        <taxon>Gammaproteobacteria</taxon>
        <taxon>Vibrionales</taxon>
        <taxon>Vibrionaceae</taxon>
        <taxon>Vibrio</taxon>
    </lineage>
</organism>
<dbReference type="Gene3D" id="1.10.10.60">
    <property type="entry name" value="Homeodomain-like"/>
    <property type="match status" value="1"/>
</dbReference>
<accession>A0A511QSJ9</accession>
<keyword evidence="1" id="KW-0805">Transcription regulation</keyword>
<protein>
    <submittedName>
        <fullName evidence="5">AraC family transcriptional regulator</fullName>
    </submittedName>
</protein>
<evidence type="ECO:0000313" key="6">
    <source>
        <dbReference type="Proteomes" id="UP000321113"/>
    </source>
</evidence>
<dbReference type="PANTHER" id="PTHR47894:SF4">
    <property type="entry name" value="HTH-TYPE TRANSCRIPTIONAL REGULATOR GADX"/>
    <property type="match status" value="1"/>
</dbReference>
<evidence type="ECO:0000256" key="1">
    <source>
        <dbReference type="ARBA" id="ARBA00023015"/>
    </source>
</evidence>
<evidence type="ECO:0000313" key="5">
    <source>
        <dbReference type="EMBL" id="GEM80328.1"/>
    </source>
</evidence>
<keyword evidence="2" id="KW-0238">DNA-binding</keyword>
<dbReference type="InterPro" id="IPR032687">
    <property type="entry name" value="AraC-type_N"/>
</dbReference>